<comment type="catalytic activity">
    <reaction evidence="9 10 12">
        <text>L-threonyl-[protein] + FAD = FMN-L-threonyl-[protein] + AMP + H(+)</text>
        <dbReference type="Rhea" id="RHEA:36847"/>
        <dbReference type="Rhea" id="RHEA-COMP:11060"/>
        <dbReference type="Rhea" id="RHEA-COMP:11061"/>
        <dbReference type="ChEBI" id="CHEBI:15378"/>
        <dbReference type="ChEBI" id="CHEBI:30013"/>
        <dbReference type="ChEBI" id="CHEBI:57692"/>
        <dbReference type="ChEBI" id="CHEBI:74257"/>
        <dbReference type="ChEBI" id="CHEBI:456215"/>
        <dbReference type="EC" id="2.7.1.180"/>
    </reaction>
</comment>
<dbReference type="EC" id="2.7.1.180" evidence="1 10"/>
<dbReference type="SUPFAM" id="SSF143631">
    <property type="entry name" value="ApbE-like"/>
    <property type="match status" value="1"/>
</dbReference>
<dbReference type="GO" id="GO:0016740">
    <property type="term" value="F:transferase activity"/>
    <property type="evidence" value="ECO:0007669"/>
    <property type="project" value="UniProtKB-UniRule"/>
</dbReference>
<comment type="subcellular location">
    <subcellularLocation>
        <location evidence="12">Cell inner membrane</location>
        <topology evidence="12">Lipid-anchor</topology>
        <orientation evidence="12">Periplasmic side</orientation>
    </subcellularLocation>
</comment>
<proteinExistence type="inferred from homology"/>
<comment type="caution">
    <text evidence="13">The sequence shown here is derived from an EMBL/GenBank/DDBJ whole genome shotgun (WGS) entry which is preliminary data.</text>
</comment>
<dbReference type="PANTHER" id="PTHR30040:SF2">
    <property type="entry name" value="FAD:PROTEIN FMN TRANSFERASE"/>
    <property type="match status" value="1"/>
</dbReference>
<feature type="binding site" evidence="11">
    <location>
        <position position="288"/>
    </location>
    <ligand>
        <name>Mg(2+)</name>
        <dbReference type="ChEBI" id="CHEBI:18420"/>
    </ligand>
</feature>
<dbReference type="PROSITE" id="PS51257">
    <property type="entry name" value="PROKAR_LIPOPROTEIN"/>
    <property type="match status" value="1"/>
</dbReference>
<evidence type="ECO:0000256" key="6">
    <source>
        <dbReference type="ARBA" id="ARBA00022827"/>
    </source>
</evidence>
<protein>
    <recommendedName>
        <fullName evidence="2 10">FAD:protein FMN transferase</fullName>
        <ecNumber evidence="1 10">2.7.1.180</ecNumber>
    </recommendedName>
    <alternativeName>
        <fullName evidence="8 10">Flavin transferase</fullName>
    </alternativeName>
</protein>
<evidence type="ECO:0000256" key="7">
    <source>
        <dbReference type="ARBA" id="ARBA00022842"/>
    </source>
</evidence>
<dbReference type="PANTHER" id="PTHR30040">
    <property type="entry name" value="THIAMINE BIOSYNTHESIS LIPOPROTEIN APBE"/>
    <property type="match status" value="1"/>
</dbReference>
<accession>A0A413RBH6</accession>
<comment type="cofactor">
    <cofactor evidence="11">
        <name>Mg(2+)</name>
        <dbReference type="ChEBI" id="CHEBI:18420"/>
    </cofactor>
    <cofactor evidence="11">
        <name>Mn(2+)</name>
        <dbReference type="ChEBI" id="CHEBI:29035"/>
    </cofactor>
    <text evidence="11">Magnesium. Can also use manganese.</text>
</comment>
<evidence type="ECO:0000256" key="11">
    <source>
        <dbReference type="PIRSR" id="PIRSR006268-2"/>
    </source>
</evidence>
<evidence type="ECO:0000313" key="14">
    <source>
        <dbReference type="Proteomes" id="UP000284779"/>
    </source>
</evidence>
<evidence type="ECO:0000256" key="2">
    <source>
        <dbReference type="ARBA" id="ARBA00016337"/>
    </source>
</evidence>
<keyword evidence="12" id="KW-0449">Lipoprotein</keyword>
<keyword evidence="4 10" id="KW-0808">Transferase</keyword>
<dbReference type="InterPro" id="IPR024932">
    <property type="entry name" value="ApbE"/>
</dbReference>
<evidence type="ECO:0000256" key="4">
    <source>
        <dbReference type="ARBA" id="ARBA00022679"/>
    </source>
</evidence>
<keyword evidence="12" id="KW-1003">Cell membrane</keyword>
<evidence type="ECO:0000256" key="8">
    <source>
        <dbReference type="ARBA" id="ARBA00031306"/>
    </source>
</evidence>
<dbReference type="RefSeq" id="WP_117969423.1">
    <property type="nucleotide sequence ID" value="NZ_CAUBDO010000014.1"/>
</dbReference>
<dbReference type="Gene3D" id="3.10.520.10">
    <property type="entry name" value="ApbE-like domains"/>
    <property type="match status" value="1"/>
</dbReference>
<dbReference type="AlphaFoldDB" id="A0A413RBH6"/>
<keyword evidence="12" id="KW-0472">Membrane</keyword>
<dbReference type="GO" id="GO:0046872">
    <property type="term" value="F:metal ion binding"/>
    <property type="evidence" value="ECO:0007669"/>
    <property type="project" value="UniProtKB-UniRule"/>
</dbReference>
<evidence type="ECO:0000256" key="5">
    <source>
        <dbReference type="ARBA" id="ARBA00022723"/>
    </source>
</evidence>
<keyword evidence="5 10" id="KW-0479">Metal-binding</keyword>
<feature type="binding site" evidence="11">
    <location>
        <position position="175"/>
    </location>
    <ligand>
        <name>Mg(2+)</name>
        <dbReference type="ChEBI" id="CHEBI:18420"/>
    </ligand>
</feature>
<sequence>MKKIIILLTCAILLCGCGNGNMVKSQKKTQNNEQKYTSELFAMDTYMEITAYGDNAKEAVAKASARINELDGMLSTGNSDSEVSKLNSEKELKLSEDVGNIMERSLEISESTGGVFNPAIYPIMQLWGFDTKNYKVPNKKELESTLKNINESKIKYDSKTRVAKLDKKMKIDFGGIAKGYTSSEVMKVFKNNGIKSGLVSLGGNVQALGAKPDGSKWKVAVQNPDSDESYIGVLEIVGKAVITSGGYERYFEKDGKTYHHIIDPATGYPADSGLKSVTIISSDGTLADGLSTSLFIMGIDKAKEYWRANSDKFDAILLTNDNKQYVTEGIYSDYSTDYPVEKIKKENHNE</sequence>
<evidence type="ECO:0000256" key="10">
    <source>
        <dbReference type="PIRNR" id="PIRNR006268"/>
    </source>
</evidence>
<dbReference type="Proteomes" id="UP000284779">
    <property type="component" value="Unassembled WGS sequence"/>
</dbReference>
<feature type="chain" id="PRO_5039746473" description="FAD:protein FMN transferase" evidence="12">
    <location>
        <begin position="21"/>
        <end position="350"/>
    </location>
</feature>
<dbReference type="GO" id="GO:0005886">
    <property type="term" value="C:plasma membrane"/>
    <property type="evidence" value="ECO:0007669"/>
    <property type="project" value="UniProtKB-SubCell"/>
</dbReference>
<comment type="similarity">
    <text evidence="10 12">Belongs to the ApbE family.</text>
</comment>
<feature type="binding site" evidence="11">
    <location>
        <position position="292"/>
    </location>
    <ligand>
        <name>Mg(2+)</name>
        <dbReference type="ChEBI" id="CHEBI:18420"/>
    </ligand>
</feature>
<evidence type="ECO:0000256" key="3">
    <source>
        <dbReference type="ARBA" id="ARBA00022630"/>
    </source>
</evidence>
<reference evidence="13 14" key="1">
    <citation type="submission" date="2018-08" db="EMBL/GenBank/DDBJ databases">
        <title>A genome reference for cultivated species of the human gut microbiota.</title>
        <authorList>
            <person name="Zou Y."/>
            <person name="Xue W."/>
            <person name="Luo G."/>
        </authorList>
    </citation>
    <scope>NUCLEOTIDE SEQUENCE [LARGE SCALE GENOMIC DNA]</scope>
    <source>
        <strain evidence="13 14">AM44-11BH</strain>
    </source>
</reference>
<evidence type="ECO:0000313" key="13">
    <source>
        <dbReference type="EMBL" id="RHA19945.1"/>
    </source>
</evidence>
<keyword evidence="14" id="KW-1185">Reference proteome</keyword>
<keyword evidence="7 10" id="KW-0460">Magnesium</keyword>
<dbReference type="EMBL" id="QSFD01000002">
    <property type="protein sequence ID" value="RHA19945.1"/>
    <property type="molecule type" value="Genomic_DNA"/>
</dbReference>
<keyword evidence="3 10" id="KW-0285">Flavoprotein</keyword>
<gene>
    <name evidence="13" type="ORF">DW944_02015</name>
</gene>
<keyword evidence="6 10" id="KW-0274">FAD</keyword>
<keyword evidence="12" id="KW-0732">Signal</keyword>
<evidence type="ECO:0000256" key="1">
    <source>
        <dbReference type="ARBA" id="ARBA00011955"/>
    </source>
</evidence>
<comment type="function">
    <text evidence="12">Flavin transferase that catalyzes the transfer of the FMN moiety of FAD and its covalent binding to the hydroxyl group of a threonine residue in a target flavoprotein.</text>
</comment>
<feature type="signal peptide" evidence="12">
    <location>
        <begin position="1"/>
        <end position="20"/>
    </location>
</feature>
<evidence type="ECO:0000256" key="9">
    <source>
        <dbReference type="ARBA" id="ARBA00048540"/>
    </source>
</evidence>
<name>A0A413RBH6_9FIRM</name>
<evidence type="ECO:0000256" key="12">
    <source>
        <dbReference type="RuleBase" id="RU363002"/>
    </source>
</evidence>
<dbReference type="Pfam" id="PF02424">
    <property type="entry name" value="ApbE"/>
    <property type="match status" value="1"/>
</dbReference>
<keyword evidence="12" id="KW-0997">Cell inner membrane</keyword>
<dbReference type="PIRSF" id="PIRSF006268">
    <property type="entry name" value="ApbE"/>
    <property type="match status" value="1"/>
</dbReference>
<dbReference type="InterPro" id="IPR003374">
    <property type="entry name" value="ApbE-like_sf"/>
</dbReference>
<organism evidence="13 14">
    <name type="scientific">Eubacterium ventriosum</name>
    <dbReference type="NCBI Taxonomy" id="39496"/>
    <lineage>
        <taxon>Bacteria</taxon>
        <taxon>Bacillati</taxon>
        <taxon>Bacillota</taxon>
        <taxon>Clostridia</taxon>
        <taxon>Eubacteriales</taxon>
        <taxon>Eubacteriaceae</taxon>
        <taxon>Eubacterium</taxon>
    </lineage>
</organism>